<reference evidence="1 2" key="1">
    <citation type="submission" date="2018-08" db="EMBL/GenBank/DDBJ databases">
        <title>Genome analysis of the thermophilic bacterium of the candidate phylum Aminicenantes from deep subsurface aquifer revealed its physiology and ecological role.</title>
        <authorList>
            <person name="Kadnikov V.V."/>
            <person name="Mardanov A.V."/>
            <person name="Beletsky A.V."/>
            <person name="Karnachuk O.V."/>
            <person name="Ravin N.V."/>
        </authorList>
    </citation>
    <scope>NUCLEOTIDE SEQUENCE [LARGE SCALE GENOMIC DNA]</scope>
    <source>
        <strain evidence="1">BY38</strain>
    </source>
</reference>
<evidence type="ECO:0000313" key="2">
    <source>
        <dbReference type="Proteomes" id="UP000257323"/>
    </source>
</evidence>
<evidence type="ECO:0000313" key="1">
    <source>
        <dbReference type="EMBL" id="RFT16529.1"/>
    </source>
</evidence>
<organism evidence="1 2">
    <name type="scientific">Candidatus Saccharicenans subterraneus</name>
    <dbReference type="NCBI Taxonomy" id="2508984"/>
    <lineage>
        <taxon>Bacteria</taxon>
        <taxon>Candidatus Aminicenantota</taxon>
        <taxon>Candidatus Aminicenantia</taxon>
        <taxon>Candidatus Aminicenantales</taxon>
        <taxon>Candidatus Saccharicenantaceae</taxon>
        <taxon>Candidatus Saccharicenans</taxon>
    </lineage>
</organism>
<gene>
    <name evidence="1" type="ORF">OP8BY_1707</name>
</gene>
<accession>A0A3E2BP72</accession>
<name>A0A3E2BP72_9BACT</name>
<dbReference type="AlphaFoldDB" id="A0A3E2BP72"/>
<dbReference type="Proteomes" id="UP000257323">
    <property type="component" value="Unassembled WGS sequence"/>
</dbReference>
<comment type="caution">
    <text evidence="1">The sequence shown here is derived from an EMBL/GenBank/DDBJ whole genome shotgun (WGS) entry which is preliminary data.</text>
</comment>
<protein>
    <submittedName>
        <fullName evidence="1">Uncharacterized protein</fullName>
    </submittedName>
</protein>
<dbReference type="EMBL" id="QUAH01000003">
    <property type="protein sequence ID" value="RFT16529.1"/>
    <property type="molecule type" value="Genomic_DNA"/>
</dbReference>
<proteinExistence type="predicted"/>
<sequence length="41" mass="4522">MAVGTRFGPQNIGRAGRVKLAEKGKKFRPSAATMFESIWLN</sequence>